<organism evidence="2 3">
    <name type="scientific">Sorghum bicolor</name>
    <name type="common">Sorghum</name>
    <name type="synonym">Sorghum vulgare</name>
    <dbReference type="NCBI Taxonomy" id="4558"/>
    <lineage>
        <taxon>Eukaryota</taxon>
        <taxon>Viridiplantae</taxon>
        <taxon>Streptophyta</taxon>
        <taxon>Embryophyta</taxon>
        <taxon>Tracheophyta</taxon>
        <taxon>Spermatophyta</taxon>
        <taxon>Magnoliopsida</taxon>
        <taxon>Liliopsida</taxon>
        <taxon>Poales</taxon>
        <taxon>Poaceae</taxon>
        <taxon>PACMAD clade</taxon>
        <taxon>Panicoideae</taxon>
        <taxon>Andropogonodae</taxon>
        <taxon>Andropogoneae</taxon>
        <taxon>Sorghinae</taxon>
        <taxon>Sorghum</taxon>
    </lineage>
</organism>
<dbReference type="InterPro" id="IPR005069">
    <property type="entry name" value="Nucl-diP-sugar_transferase"/>
</dbReference>
<dbReference type="Gramene" id="EER99149">
    <property type="protein sequence ID" value="EER99149"/>
    <property type="gene ID" value="SORBI_3002G257100"/>
</dbReference>
<proteinExistence type="predicted"/>
<evidence type="ECO:0000259" key="1">
    <source>
        <dbReference type="Pfam" id="PF03407"/>
    </source>
</evidence>
<dbReference type="Pfam" id="PF03407">
    <property type="entry name" value="Nucleotid_trans"/>
    <property type="match status" value="1"/>
</dbReference>
<reference evidence="2" key="2">
    <citation type="submission" date="2020-10" db="EMBL/GenBank/DDBJ databases">
        <authorList>
            <person name="Cooper E.A."/>
            <person name="Brenton Z.W."/>
            <person name="Flinn B.S."/>
            <person name="Jenkins J."/>
            <person name="Shu S."/>
            <person name="Flowers D."/>
            <person name="Luo F."/>
            <person name="Wang Y."/>
            <person name="Xia P."/>
            <person name="Barry K."/>
            <person name="Daum C."/>
            <person name="Lipzen A."/>
            <person name="Yoshinaga Y."/>
            <person name="Schmutz J."/>
            <person name="Saski C."/>
            <person name="Vermerris W."/>
            <person name="Kresovich S."/>
        </authorList>
    </citation>
    <scope>NUCLEOTIDE SEQUENCE</scope>
</reference>
<dbReference type="EMBL" id="CM027681">
    <property type="protein sequence ID" value="KAG0544367.1"/>
    <property type="molecule type" value="Genomic_DNA"/>
</dbReference>
<dbReference type="EMBL" id="CM027681">
    <property type="protein sequence ID" value="KAG0544368.1"/>
    <property type="molecule type" value="Genomic_DNA"/>
</dbReference>
<gene>
    <name evidence="2" type="ORF">BDA96_02G269300</name>
</gene>
<evidence type="ECO:0000313" key="3">
    <source>
        <dbReference type="Proteomes" id="UP000807115"/>
    </source>
</evidence>
<evidence type="ECO:0000313" key="2">
    <source>
        <dbReference type="EMBL" id="KAG0544367.1"/>
    </source>
</evidence>
<dbReference type="PANTHER" id="PTHR46038">
    <property type="entry name" value="EXPRESSED PROTEIN-RELATED"/>
    <property type="match status" value="1"/>
</dbReference>
<protein>
    <recommendedName>
        <fullName evidence="1">Nucleotide-diphospho-sugar transferase domain-containing protein</fullName>
    </recommendedName>
</protein>
<dbReference type="PANTHER" id="PTHR46038:SF5">
    <property type="entry name" value="NUCLEOTIDE-DIPHOSPHO-SUGAR TRANSFERASE FAMILY PROTEIN"/>
    <property type="match status" value="1"/>
</dbReference>
<sequence>MRGFLDSRGFLSFLLGAAAAAACIVLLQPSALCPFDGLTPADRQELAILSNTTHAAGPCSKKLHMAATSPDDVRLLGLLRRASMDDDNTIIMTFTNKAWTAPGSLMDLFLESFRVGVRTEPLLKHLVIVAVDGKAYARCTQVHPFCYHLRARGAGVDDYASEQSFMSKSYLDLMWRRNRFQARVLQLGYSFVFTDMDILWLRNPLLRVPVGADLAMSADYFYGDNPYDLNKTANGGFVYAKASARTAAFYDGWYEARREHPGKNEQDVFDQAKHALAARHGVRVQFVDTAYLSGFCELRKDFHVVCTVHGNCLFGLKDKLQKLTQVLDEWKQFRADAARMGSNTTALTD</sequence>
<name>A0A921RQK4_SORBI</name>
<dbReference type="KEGG" id="sbi:8054780"/>
<dbReference type="AlphaFoldDB" id="A0A921RQK4"/>
<dbReference type="OrthoDB" id="540503at2759"/>
<feature type="domain" description="Nucleotide-diphospho-sugar transferase" evidence="1">
    <location>
        <begin position="122"/>
        <end position="323"/>
    </location>
</feature>
<dbReference type="Proteomes" id="UP000807115">
    <property type="component" value="Chromosome 2"/>
</dbReference>
<dbReference type="InterPro" id="IPR044821">
    <property type="entry name" value="At1g28695/At4g15970-like"/>
</dbReference>
<reference evidence="2" key="1">
    <citation type="journal article" date="2019" name="BMC Genomics">
        <title>A new reference genome for Sorghum bicolor reveals high levels of sequence similarity between sweet and grain genotypes: implications for the genetics of sugar metabolism.</title>
        <authorList>
            <person name="Cooper E.A."/>
            <person name="Brenton Z.W."/>
            <person name="Flinn B.S."/>
            <person name="Jenkins J."/>
            <person name="Shu S."/>
            <person name="Flowers D."/>
            <person name="Luo F."/>
            <person name="Wang Y."/>
            <person name="Xia P."/>
            <person name="Barry K."/>
            <person name="Daum C."/>
            <person name="Lipzen A."/>
            <person name="Yoshinaga Y."/>
            <person name="Schmutz J."/>
            <person name="Saski C."/>
            <person name="Vermerris W."/>
            <person name="Kresovich S."/>
        </authorList>
    </citation>
    <scope>NUCLEOTIDE SEQUENCE</scope>
</reference>
<comment type="caution">
    <text evidence="2">The sequence shown here is derived from an EMBL/GenBank/DDBJ whole genome shotgun (WGS) entry which is preliminary data.</text>
</comment>
<dbReference type="OMA" id="RHRFMAR"/>
<accession>A0A921RQK4</accession>
<dbReference type="PROSITE" id="PS51257">
    <property type="entry name" value="PROKAR_LIPOPROTEIN"/>
    <property type="match status" value="1"/>
</dbReference>